<feature type="domain" description="Glycoside hydrolase family 9" evidence="10">
    <location>
        <begin position="30"/>
        <end position="468"/>
    </location>
</feature>
<evidence type="ECO:0000256" key="6">
    <source>
        <dbReference type="ARBA" id="ARBA00023295"/>
    </source>
</evidence>
<dbReference type="EC" id="3.2.1.4" evidence="9"/>
<dbReference type="STRING" id="77586.A0A0D9WCB5"/>
<dbReference type="FunFam" id="1.50.10.10:FF:000020">
    <property type="entry name" value="Endoglucanase"/>
    <property type="match status" value="1"/>
</dbReference>
<evidence type="ECO:0000256" key="8">
    <source>
        <dbReference type="PROSITE-ProRule" id="PRU10059"/>
    </source>
</evidence>
<dbReference type="PROSITE" id="PS00592">
    <property type="entry name" value="GH9_2"/>
    <property type="match status" value="1"/>
</dbReference>
<dbReference type="InterPro" id="IPR001701">
    <property type="entry name" value="Glyco_hydro_9"/>
</dbReference>
<dbReference type="SUPFAM" id="SSF48208">
    <property type="entry name" value="Six-hairpin glycosidases"/>
    <property type="match status" value="1"/>
</dbReference>
<evidence type="ECO:0000313" key="12">
    <source>
        <dbReference type="Proteomes" id="UP000032180"/>
    </source>
</evidence>
<dbReference type="HOGENOM" id="CLU_008926_1_4_1"/>
<dbReference type="InterPro" id="IPR012341">
    <property type="entry name" value="6hp_glycosidase-like_sf"/>
</dbReference>
<dbReference type="Pfam" id="PF00759">
    <property type="entry name" value="Glyco_hydro_9"/>
    <property type="match status" value="1"/>
</dbReference>
<dbReference type="InterPro" id="IPR018221">
    <property type="entry name" value="Glyco_hydro_9_His_AS"/>
</dbReference>
<sequence>MVGRAVLAAATIMFVVITSCMVRHAHGHDYRSALTMSLLYFEAQRSGRLPPNQRVQWRGDSALADGADHRVDLTGGYYDSGDNVKFGFPMAFTVATLSWSVVEYGDRLDAAGELGNALDAVRWGADYLARAHDAAGVDALFVQVGDGDSDHRCWQRPEDMDTPRAAYAVNASWPGSDVAAETAAALAAASVAFRRADGDYASTLLVHAKQLFEFAKYHRGLYHMSVPSAAAFYASSGDEDELLWAATWLYIATGGEKVYGDYIAGPTTFGGVRSRFSWDDKFVGAQTLNNLEQFICNVVHHAGDSGAKLSPGGMLWWDPWNNMQYVTLVSLVLAVHADHMTAARSTSVKCGYGGELSPEQLTAFARSQVDYILGTNPEATSYMVGYGSRYPAEVHHRAASVPSIKSSPAKITCKAAFDYFSKGSPDPNVIAGAIVGGPGADDRYEDSRQNYQQAEPSTVTVAPIVGVLARLLP</sequence>
<dbReference type="eggNOG" id="ENOG502QRF6">
    <property type="taxonomic scope" value="Eukaryota"/>
</dbReference>
<keyword evidence="9" id="KW-0732">Signal</keyword>
<comment type="similarity">
    <text evidence="2 8 9">Belongs to the glycosyl hydrolase 9 (cellulase E) family.</text>
</comment>
<keyword evidence="4 9" id="KW-0136">Cellulose degradation</keyword>
<accession>A0A0D9WCB5</accession>
<evidence type="ECO:0000313" key="11">
    <source>
        <dbReference type="EnsemblPlants" id="LPERR05G01840.1"/>
    </source>
</evidence>
<keyword evidence="5 8" id="KW-0119">Carbohydrate metabolism</keyword>
<evidence type="ECO:0000256" key="1">
    <source>
        <dbReference type="ARBA" id="ARBA00000966"/>
    </source>
</evidence>
<evidence type="ECO:0000256" key="9">
    <source>
        <dbReference type="RuleBase" id="RU361166"/>
    </source>
</evidence>
<dbReference type="PANTHER" id="PTHR22298">
    <property type="entry name" value="ENDO-1,4-BETA-GLUCANASE"/>
    <property type="match status" value="1"/>
</dbReference>
<keyword evidence="7 8" id="KW-0624">Polysaccharide degradation</keyword>
<name>A0A0D9WCB5_9ORYZ</name>
<dbReference type="Proteomes" id="UP000032180">
    <property type="component" value="Chromosome 5"/>
</dbReference>
<dbReference type="Gene3D" id="1.50.10.10">
    <property type="match status" value="1"/>
</dbReference>
<reference evidence="11 12" key="1">
    <citation type="submission" date="2012-08" db="EMBL/GenBank/DDBJ databases">
        <title>Oryza genome evolution.</title>
        <authorList>
            <person name="Wing R.A."/>
        </authorList>
    </citation>
    <scope>NUCLEOTIDE SEQUENCE</scope>
</reference>
<reference evidence="11" key="3">
    <citation type="submission" date="2015-04" db="UniProtKB">
        <authorList>
            <consortium name="EnsemblPlants"/>
        </authorList>
    </citation>
    <scope>IDENTIFICATION</scope>
</reference>
<protein>
    <recommendedName>
        <fullName evidence="9">Endoglucanase</fullName>
        <ecNumber evidence="9">3.2.1.4</ecNumber>
    </recommendedName>
</protein>
<evidence type="ECO:0000256" key="2">
    <source>
        <dbReference type="ARBA" id="ARBA00007072"/>
    </source>
</evidence>
<dbReference type="GO" id="GO:0008810">
    <property type="term" value="F:cellulase activity"/>
    <property type="evidence" value="ECO:0007669"/>
    <property type="project" value="UniProtKB-EC"/>
</dbReference>
<evidence type="ECO:0000256" key="4">
    <source>
        <dbReference type="ARBA" id="ARBA00023001"/>
    </source>
</evidence>
<comment type="catalytic activity">
    <reaction evidence="1 9">
        <text>Endohydrolysis of (1-&gt;4)-beta-D-glucosidic linkages in cellulose, lichenin and cereal beta-D-glucans.</text>
        <dbReference type="EC" id="3.2.1.4"/>
    </reaction>
</comment>
<dbReference type="Gramene" id="LPERR05G01840.1">
    <property type="protein sequence ID" value="LPERR05G01840.1"/>
    <property type="gene ID" value="LPERR05G01840"/>
</dbReference>
<feature type="signal peptide" evidence="9">
    <location>
        <begin position="1"/>
        <end position="27"/>
    </location>
</feature>
<feature type="active site" evidence="8">
    <location>
        <position position="395"/>
    </location>
</feature>
<dbReference type="PROSITE" id="PS51257">
    <property type="entry name" value="PROKAR_LIPOPROTEIN"/>
    <property type="match status" value="1"/>
</dbReference>
<evidence type="ECO:0000256" key="3">
    <source>
        <dbReference type="ARBA" id="ARBA00022801"/>
    </source>
</evidence>
<dbReference type="GO" id="GO:0030245">
    <property type="term" value="P:cellulose catabolic process"/>
    <property type="evidence" value="ECO:0007669"/>
    <property type="project" value="UniProtKB-KW"/>
</dbReference>
<dbReference type="AlphaFoldDB" id="A0A0D9WCB5"/>
<dbReference type="EnsemblPlants" id="LPERR05G01840.1">
    <property type="protein sequence ID" value="LPERR05G01840.1"/>
    <property type="gene ID" value="LPERR05G01840"/>
</dbReference>
<proteinExistence type="inferred from homology"/>
<reference evidence="12" key="2">
    <citation type="submission" date="2013-12" db="EMBL/GenBank/DDBJ databases">
        <authorList>
            <person name="Yu Y."/>
            <person name="Lee S."/>
            <person name="de Baynast K."/>
            <person name="Wissotski M."/>
            <person name="Liu L."/>
            <person name="Talag J."/>
            <person name="Goicoechea J."/>
            <person name="Angelova A."/>
            <person name="Jetty R."/>
            <person name="Kudrna D."/>
            <person name="Golser W."/>
            <person name="Rivera L."/>
            <person name="Zhang J."/>
            <person name="Wing R."/>
        </authorList>
    </citation>
    <scope>NUCLEOTIDE SEQUENCE</scope>
</reference>
<keyword evidence="3 8" id="KW-0378">Hydrolase</keyword>
<evidence type="ECO:0000256" key="5">
    <source>
        <dbReference type="ARBA" id="ARBA00023277"/>
    </source>
</evidence>
<keyword evidence="6 8" id="KW-0326">Glycosidase</keyword>
<evidence type="ECO:0000259" key="10">
    <source>
        <dbReference type="Pfam" id="PF00759"/>
    </source>
</evidence>
<dbReference type="InterPro" id="IPR008928">
    <property type="entry name" value="6-hairpin_glycosidase_sf"/>
</dbReference>
<feature type="chain" id="PRO_5005115993" description="Endoglucanase" evidence="9">
    <location>
        <begin position="28"/>
        <end position="473"/>
    </location>
</feature>
<keyword evidence="12" id="KW-1185">Reference proteome</keyword>
<organism evidence="11 12">
    <name type="scientific">Leersia perrieri</name>
    <dbReference type="NCBI Taxonomy" id="77586"/>
    <lineage>
        <taxon>Eukaryota</taxon>
        <taxon>Viridiplantae</taxon>
        <taxon>Streptophyta</taxon>
        <taxon>Embryophyta</taxon>
        <taxon>Tracheophyta</taxon>
        <taxon>Spermatophyta</taxon>
        <taxon>Magnoliopsida</taxon>
        <taxon>Liliopsida</taxon>
        <taxon>Poales</taxon>
        <taxon>Poaceae</taxon>
        <taxon>BOP clade</taxon>
        <taxon>Oryzoideae</taxon>
        <taxon>Oryzeae</taxon>
        <taxon>Oryzinae</taxon>
        <taxon>Leersia</taxon>
    </lineage>
</organism>
<evidence type="ECO:0000256" key="7">
    <source>
        <dbReference type="ARBA" id="ARBA00023326"/>
    </source>
</evidence>